<dbReference type="GO" id="GO:0000036">
    <property type="term" value="F:acyl carrier activity"/>
    <property type="evidence" value="ECO:0007669"/>
    <property type="project" value="TreeGrafter"/>
</dbReference>
<keyword evidence="7" id="KW-0275">Fatty acid biosynthesis</keyword>
<dbReference type="CDD" id="cd00586">
    <property type="entry name" value="4HBT"/>
    <property type="match status" value="1"/>
</dbReference>
<keyword evidence="5" id="KW-0809">Transit peptide</keyword>
<evidence type="ECO:0000256" key="7">
    <source>
        <dbReference type="ARBA" id="ARBA00023160"/>
    </source>
</evidence>
<evidence type="ECO:0000256" key="6">
    <source>
        <dbReference type="ARBA" id="ARBA00023098"/>
    </source>
</evidence>
<protein>
    <submittedName>
        <fullName evidence="10">Acyl-ACP thioesterase</fullName>
    </submittedName>
</protein>
<dbReference type="Proteomes" id="UP000189956">
    <property type="component" value="Unassembled WGS sequence"/>
</dbReference>
<keyword evidence="3" id="KW-0378">Hydrolase</keyword>
<dbReference type="InterPro" id="IPR045023">
    <property type="entry name" value="FATA/B"/>
</dbReference>
<evidence type="ECO:0000313" key="11">
    <source>
        <dbReference type="Proteomes" id="UP000189956"/>
    </source>
</evidence>
<dbReference type="SUPFAM" id="SSF54637">
    <property type="entry name" value="Thioesterase/thiol ester dehydrase-isomerase"/>
    <property type="match status" value="2"/>
</dbReference>
<evidence type="ECO:0000256" key="4">
    <source>
        <dbReference type="ARBA" id="ARBA00022832"/>
    </source>
</evidence>
<feature type="domain" description="Acyl-ACP thioesterase N-terminal hotdog" evidence="8">
    <location>
        <begin position="40"/>
        <end position="160"/>
    </location>
</feature>
<dbReference type="InterPro" id="IPR029069">
    <property type="entry name" value="HotDog_dom_sf"/>
</dbReference>
<name>A0A1T4JPA9_PORCN</name>
<dbReference type="AlphaFoldDB" id="A0A1T4JPA9"/>
<dbReference type="EMBL" id="FUWL01000003">
    <property type="protein sequence ID" value="SJZ32062.1"/>
    <property type="molecule type" value="Genomic_DNA"/>
</dbReference>
<gene>
    <name evidence="10" type="ORF">SAMN02745205_00234</name>
</gene>
<dbReference type="PANTHER" id="PTHR31727">
    <property type="entry name" value="OLEOYL-ACYL CARRIER PROTEIN THIOESTERASE 1, CHLOROPLASTIC"/>
    <property type="match status" value="1"/>
</dbReference>
<keyword evidence="6" id="KW-0443">Lipid metabolism</keyword>
<evidence type="ECO:0000313" key="10">
    <source>
        <dbReference type="EMBL" id="SJZ32062.1"/>
    </source>
</evidence>
<organism evidence="10 11">
    <name type="scientific">Porphyromonas cangingivalis</name>
    <dbReference type="NCBI Taxonomy" id="36874"/>
    <lineage>
        <taxon>Bacteria</taxon>
        <taxon>Pseudomonadati</taxon>
        <taxon>Bacteroidota</taxon>
        <taxon>Bacteroidia</taxon>
        <taxon>Bacteroidales</taxon>
        <taxon>Porphyromonadaceae</taxon>
        <taxon>Porphyromonas</taxon>
    </lineage>
</organism>
<accession>A0A1T4JPA9</accession>
<comment type="similarity">
    <text evidence="1">Belongs to the acyl-ACP thioesterase family.</text>
</comment>
<evidence type="ECO:0000256" key="1">
    <source>
        <dbReference type="ARBA" id="ARBA00006500"/>
    </source>
</evidence>
<dbReference type="InterPro" id="IPR049427">
    <property type="entry name" value="Acyl-ACP_TE_C"/>
</dbReference>
<keyword evidence="4" id="KW-0276">Fatty acid metabolism</keyword>
<dbReference type="InterPro" id="IPR002864">
    <property type="entry name" value="Acyl-ACP_thioesterase_NHD"/>
</dbReference>
<feature type="domain" description="Acyl-ACP thioesterase-like C-terminal" evidence="9">
    <location>
        <begin position="195"/>
        <end position="256"/>
    </location>
</feature>
<dbReference type="Pfam" id="PF20791">
    <property type="entry name" value="Acyl-ACP_TE_C"/>
    <property type="match status" value="1"/>
</dbReference>
<reference evidence="10 11" key="1">
    <citation type="submission" date="2017-02" db="EMBL/GenBank/DDBJ databases">
        <authorList>
            <person name="Peterson S.W."/>
        </authorList>
    </citation>
    <scope>NUCLEOTIDE SEQUENCE [LARGE SCALE GENOMIC DNA]</scope>
    <source>
        <strain evidence="10 11">ATCC 700135</strain>
    </source>
</reference>
<evidence type="ECO:0000256" key="2">
    <source>
        <dbReference type="ARBA" id="ARBA00022516"/>
    </source>
</evidence>
<dbReference type="Gene3D" id="3.10.129.10">
    <property type="entry name" value="Hotdog Thioesterase"/>
    <property type="match status" value="1"/>
</dbReference>
<sequence length="281" mass="32050">MVNNVFLCRSETLFRDISSHKDINIRSTKTMRIDDIFDLFTIRFELWPFHLDLNQDYPLAQVISRMIHVAGEHAGSNGFGIKDLNKSGYTWVLYRLSVEMDQPIKVGRPIDISTGVLNRDGMVTRRLFVISQGGQVVATGLSHWVAIDLSSRRPTPISNVITRDVCVRDIPPVNIPEIPRKLIEGMETFVPSFDHQVRYSDLDMNKHVNTAVWVSLAIDCIGLEQFERSYVHRADLHFVNEAFWGDTLTVEHCATAEGDKMRVKGSDGKECFVLSLKWNDK</sequence>
<dbReference type="PANTHER" id="PTHR31727:SF6">
    <property type="entry name" value="OLEOYL-ACYL CARRIER PROTEIN THIOESTERASE 1, CHLOROPLASTIC"/>
    <property type="match status" value="1"/>
</dbReference>
<proteinExistence type="inferred from homology"/>
<dbReference type="GO" id="GO:0016297">
    <property type="term" value="F:fatty acyl-[ACP] hydrolase activity"/>
    <property type="evidence" value="ECO:0007669"/>
    <property type="project" value="InterPro"/>
</dbReference>
<evidence type="ECO:0000259" key="9">
    <source>
        <dbReference type="Pfam" id="PF20791"/>
    </source>
</evidence>
<evidence type="ECO:0000256" key="3">
    <source>
        <dbReference type="ARBA" id="ARBA00022801"/>
    </source>
</evidence>
<dbReference type="Pfam" id="PF01643">
    <property type="entry name" value="Acyl-ACP_TE"/>
    <property type="match status" value="1"/>
</dbReference>
<evidence type="ECO:0000259" key="8">
    <source>
        <dbReference type="Pfam" id="PF01643"/>
    </source>
</evidence>
<keyword evidence="2" id="KW-0444">Lipid biosynthesis</keyword>
<evidence type="ECO:0000256" key="5">
    <source>
        <dbReference type="ARBA" id="ARBA00022946"/>
    </source>
</evidence>